<sequence>MNKRLAVIVSILFLLCSGKMVAHAEDSKLDKAEEHNWIQSSVDYTLIDAGEHEYNFWKNFMKYTRTCLIQHRIKTIVYYCDKHNHTKSETTLEEVIHSEKHRMK</sequence>
<accession>A0A916RRQ2</accession>
<keyword evidence="3" id="KW-1185">Reference proteome</keyword>
<evidence type="ECO:0000313" key="2">
    <source>
        <dbReference type="EMBL" id="GGA65784.1"/>
    </source>
</evidence>
<comment type="caution">
    <text evidence="2">The sequence shown here is derived from an EMBL/GenBank/DDBJ whole genome shotgun (WGS) entry which is preliminary data.</text>
</comment>
<gene>
    <name evidence="2" type="ORF">GCM10008025_07000</name>
</gene>
<feature type="signal peptide" evidence="1">
    <location>
        <begin position="1"/>
        <end position="24"/>
    </location>
</feature>
<dbReference type="AlphaFoldDB" id="A0A916RRQ2"/>
<keyword evidence="1" id="KW-0732">Signal</keyword>
<dbReference type="RefSeq" id="WP_188383311.1">
    <property type="nucleotide sequence ID" value="NZ_BMEY01000003.1"/>
</dbReference>
<protein>
    <submittedName>
        <fullName evidence="2">Uncharacterized protein</fullName>
    </submittedName>
</protein>
<name>A0A916RRQ2_9BACI</name>
<proteinExistence type="predicted"/>
<dbReference type="Proteomes" id="UP000613512">
    <property type="component" value="Unassembled WGS sequence"/>
</dbReference>
<reference evidence="2" key="1">
    <citation type="journal article" date="2014" name="Int. J. Syst. Evol. Microbiol.">
        <title>Complete genome sequence of Corynebacterium casei LMG S-19264T (=DSM 44701T), isolated from a smear-ripened cheese.</title>
        <authorList>
            <consortium name="US DOE Joint Genome Institute (JGI-PGF)"/>
            <person name="Walter F."/>
            <person name="Albersmeier A."/>
            <person name="Kalinowski J."/>
            <person name="Ruckert C."/>
        </authorList>
    </citation>
    <scope>NUCLEOTIDE SEQUENCE</scope>
    <source>
        <strain evidence="2">CGMCC 1.12408</strain>
    </source>
</reference>
<evidence type="ECO:0000256" key="1">
    <source>
        <dbReference type="SAM" id="SignalP"/>
    </source>
</evidence>
<reference evidence="2" key="2">
    <citation type="submission" date="2020-09" db="EMBL/GenBank/DDBJ databases">
        <authorList>
            <person name="Sun Q."/>
            <person name="Zhou Y."/>
        </authorList>
    </citation>
    <scope>NUCLEOTIDE SEQUENCE</scope>
    <source>
        <strain evidence="2">CGMCC 1.12408</strain>
    </source>
</reference>
<evidence type="ECO:0000313" key="3">
    <source>
        <dbReference type="Proteomes" id="UP000613512"/>
    </source>
</evidence>
<organism evidence="2 3">
    <name type="scientific">Ornithinibacillus halotolerans</name>
    <dbReference type="NCBI Taxonomy" id="1274357"/>
    <lineage>
        <taxon>Bacteria</taxon>
        <taxon>Bacillati</taxon>
        <taxon>Bacillota</taxon>
        <taxon>Bacilli</taxon>
        <taxon>Bacillales</taxon>
        <taxon>Bacillaceae</taxon>
        <taxon>Ornithinibacillus</taxon>
    </lineage>
</organism>
<feature type="chain" id="PRO_5037412044" evidence="1">
    <location>
        <begin position="25"/>
        <end position="104"/>
    </location>
</feature>
<dbReference type="EMBL" id="BMEY01000003">
    <property type="protein sequence ID" value="GGA65784.1"/>
    <property type="molecule type" value="Genomic_DNA"/>
</dbReference>